<dbReference type="EMBL" id="CAJJDN010000095">
    <property type="protein sequence ID" value="CAD8110345.1"/>
    <property type="molecule type" value="Genomic_DNA"/>
</dbReference>
<reference evidence="1" key="1">
    <citation type="submission" date="2021-01" db="EMBL/GenBank/DDBJ databases">
        <authorList>
            <consortium name="Genoscope - CEA"/>
            <person name="William W."/>
        </authorList>
    </citation>
    <scope>NUCLEOTIDE SEQUENCE</scope>
</reference>
<dbReference type="AlphaFoldDB" id="A0A8S1Q5P1"/>
<dbReference type="Proteomes" id="UP000692954">
    <property type="component" value="Unassembled WGS sequence"/>
</dbReference>
<sequence>MNRMKEFKQEAEILKLFSSFNSQYEKEVNQCDLDYPTQKDRYLSMDFQRGFLPKAIHRRRKAKKKSTKIVINTYRMDPKKIDQVLAQTEKIKQVGQFLL</sequence>
<accession>A0A8S1Q5P1</accession>
<protein>
    <submittedName>
        <fullName evidence="1">Uncharacterized protein</fullName>
    </submittedName>
</protein>
<evidence type="ECO:0000313" key="1">
    <source>
        <dbReference type="EMBL" id="CAD8110345.1"/>
    </source>
</evidence>
<organism evidence="1 2">
    <name type="scientific">Paramecium sonneborni</name>
    <dbReference type="NCBI Taxonomy" id="65129"/>
    <lineage>
        <taxon>Eukaryota</taxon>
        <taxon>Sar</taxon>
        <taxon>Alveolata</taxon>
        <taxon>Ciliophora</taxon>
        <taxon>Intramacronucleata</taxon>
        <taxon>Oligohymenophorea</taxon>
        <taxon>Peniculida</taxon>
        <taxon>Parameciidae</taxon>
        <taxon>Paramecium</taxon>
    </lineage>
</organism>
<comment type="caution">
    <text evidence="1">The sequence shown here is derived from an EMBL/GenBank/DDBJ whole genome shotgun (WGS) entry which is preliminary data.</text>
</comment>
<name>A0A8S1Q5P1_9CILI</name>
<proteinExistence type="predicted"/>
<dbReference type="OrthoDB" id="304469at2759"/>
<gene>
    <name evidence="1" type="ORF">PSON_ATCC_30995.1.T0950194</name>
</gene>
<evidence type="ECO:0000313" key="2">
    <source>
        <dbReference type="Proteomes" id="UP000692954"/>
    </source>
</evidence>
<keyword evidence="2" id="KW-1185">Reference proteome</keyword>